<dbReference type="InterPro" id="IPR014202">
    <property type="entry name" value="Spore_II_R"/>
</dbReference>
<sequence length="196" mass="22622">MRYIIVGLLVIVMIQVFFTESVAEQQDESDYIVIPDEAIRLRILADSNEEEAQKVKDQVRDEVNEQITEWVEELTSIEVARETIIENLPKIEEIVADVTGDDDFTVEFGDIQFPDKVYDRFVYPGGEYEAILITLGSGEGDNWWCVLFPPLCFVEFADGTTVLEHDDEEEVELEEEQEAEVSFFLWDWLKKLLGIS</sequence>
<dbReference type="Pfam" id="PF09551">
    <property type="entry name" value="Spore_II_R"/>
    <property type="match status" value="1"/>
</dbReference>
<evidence type="ECO:0000313" key="1">
    <source>
        <dbReference type="EMBL" id="GEN44283.1"/>
    </source>
</evidence>
<proteinExistence type="predicted"/>
<protein>
    <submittedName>
        <fullName evidence="1">Stage II sporulation protein R</fullName>
    </submittedName>
</protein>
<name>A0A511W2H9_9BACI</name>
<dbReference type="AlphaFoldDB" id="A0A511W2H9"/>
<dbReference type="Proteomes" id="UP000321440">
    <property type="component" value="Unassembled WGS sequence"/>
</dbReference>
<dbReference type="RefSeq" id="WP_146813250.1">
    <property type="nucleotide sequence ID" value="NZ_BJYA01000001.1"/>
</dbReference>
<dbReference type="EMBL" id="BJYA01000001">
    <property type="protein sequence ID" value="GEN44283.1"/>
    <property type="molecule type" value="Genomic_DNA"/>
</dbReference>
<reference evidence="1 2" key="1">
    <citation type="submission" date="2019-07" db="EMBL/GenBank/DDBJ databases">
        <title>Whole genome shotgun sequence of Alkalibacillus haloalkaliphilus NBRC 103110.</title>
        <authorList>
            <person name="Hosoyama A."/>
            <person name="Uohara A."/>
            <person name="Ohji S."/>
            <person name="Ichikawa N."/>
        </authorList>
    </citation>
    <scope>NUCLEOTIDE SEQUENCE [LARGE SCALE GENOMIC DNA]</scope>
    <source>
        <strain evidence="1 2">NBRC 103110</strain>
    </source>
</reference>
<organism evidence="1 2">
    <name type="scientific">Alkalibacillus haloalkaliphilus</name>
    <dbReference type="NCBI Taxonomy" id="94136"/>
    <lineage>
        <taxon>Bacteria</taxon>
        <taxon>Bacillati</taxon>
        <taxon>Bacillota</taxon>
        <taxon>Bacilli</taxon>
        <taxon>Bacillales</taxon>
        <taxon>Bacillaceae</taxon>
        <taxon>Alkalibacillus</taxon>
    </lineage>
</organism>
<accession>A0A511W2H9</accession>
<keyword evidence="2" id="KW-1185">Reference proteome</keyword>
<dbReference type="OrthoDB" id="9793324at2"/>
<comment type="caution">
    <text evidence="1">The sequence shown here is derived from an EMBL/GenBank/DDBJ whole genome shotgun (WGS) entry which is preliminary data.</text>
</comment>
<gene>
    <name evidence="1" type="primary">spoIIR</name>
    <name evidence="1" type="ORF">AHA02nite_00590</name>
</gene>
<dbReference type="NCBIfam" id="TIGR02837">
    <property type="entry name" value="spore_II_R"/>
    <property type="match status" value="1"/>
</dbReference>
<evidence type="ECO:0000313" key="2">
    <source>
        <dbReference type="Proteomes" id="UP000321440"/>
    </source>
</evidence>